<sequence length="286" mass="33391">MKKIIAEALRAAGDFGVIENIRKVSGGDINESYFVQTENQTYFLKYNLEAPEDFFRVEAEGLQLIRDTNTVRVPKVFAYSENSNEGFLIMEWVNGKKDDNTEKLLGQKLAALHKSHFVYHGYSKNTYIGTLPQRNRLMSSWLEYYRDYRLSGQMEIGIKKNYIRGERGKRLETLLNRLHEWIPANVEASLLHGDLWGGNWIVGPNGEPFLIDPSVMYGDRHFEIAFTELFGGFSQDFYRSYEEYYPLSERYEEIKPLYQLYYLLVHLNLFGESYGGAVDRILKMYV</sequence>
<proteinExistence type="inferred from homology"/>
<dbReference type="EMBL" id="LWBR01000045">
    <property type="protein sequence ID" value="KZN95598.1"/>
    <property type="molecule type" value="Genomic_DNA"/>
</dbReference>
<evidence type="ECO:0000313" key="2">
    <source>
        <dbReference type="EMBL" id="KZN95598.1"/>
    </source>
</evidence>
<keyword evidence="1 2" id="KW-0418">Kinase</keyword>
<dbReference type="Pfam" id="PF03881">
    <property type="entry name" value="Fructosamin_kin"/>
    <property type="match status" value="1"/>
</dbReference>
<accession>A0A165X3R6</accession>
<reference evidence="2 3" key="1">
    <citation type="submission" date="2016-04" db="EMBL/GenBank/DDBJ databases">
        <title>Draft genome sequence of Aeribacillus pallidus 8m3 from petroleum reservoir.</title>
        <authorList>
            <person name="Poltaraus A.B."/>
            <person name="Nazina T.N."/>
            <person name="Tourova T.P."/>
            <person name="Malakho S.M."/>
            <person name="Korshunova A.V."/>
            <person name="Sokolova D.S."/>
        </authorList>
    </citation>
    <scope>NUCLEOTIDE SEQUENCE [LARGE SCALE GENOMIC DNA]</scope>
    <source>
        <strain evidence="2 3">8m3</strain>
    </source>
</reference>
<dbReference type="InterPro" id="IPR011009">
    <property type="entry name" value="Kinase-like_dom_sf"/>
</dbReference>
<dbReference type="Gene3D" id="3.90.1200.10">
    <property type="match status" value="1"/>
</dbReference>
<dbReference type="AlphaFoldDB" id="A0A165X3R6"/>
<gene>
    <name evidence="2" type="ORF">AZI98_13180</name>
</gene>
<dbReference type="SUPFAM" id="SSF56112">
    <property type="entry name" value="Protein kinase-like (PK-like)"/>
    <property type="match status" value="1"/>
</dbReference>
<dbReference type="InterPro" id="IPR016477">
    <property type="entry name" value="Fructo-/Ketosamine-3-kinase"/>
</dbReference>
<evidence type="ECO:0000313" key="3">
    <source>
        <dbReference type="Proteomes" id="UP000076476"/>
    </source>
</evidence>
<dbReference type="OrthoDB" id="5291879at2"/>
<name>A0A165X3R6_9BACI</name>
<comment type="similarity">
    <text evidence="1">Belongs to the fructosamine kinase family.</text>
</comment>
<keyword evidence="1" id="KW-0808">Transferase</keyword>
<comment type="caution">
    <text evidence="2">The sequence shown here is derived from an EMBL/GenBank/DDBJ whole genome shotgun (WGS) entry which is preliminary data.</text>
</comment>
<dbReference type="Proteomes" id="UP000076476">
    <property type="component" value="Unassembled WGS sequence"/>
</dbReference>
<protein>
    <submittedName>
        <fullName evidence="2">Fructosamine kinase</fullName>
    </submittedName>
</protein>
<dbReference type="RefSeq" id="WP_063388740.1">
    <property type="nucleotide sequence ID" value="NZ_LWBR01000045.1"/>
</dbReference>
<evidence type="ECO:0000256" key="1">
    <source>
        <dbReference type="PIRNR" id="PIRNR006221"/>
    </source>
</evidence>
<organism evidence="2 3">
    <name type="scientific">Aeribacillus pallidus</name>
    <dbReference type="NCBI Taxonomy" id="33936"/>
    <lineage>
        <taxon>Bacteria</taxon>
        <taxon>Bacillati</taxon>
        <taxon>Bacillota</taxon>
        <taxon>Bacilli</taxon>
        <taxon>Bacillales</taxon>
        <taxon>Bacillaceae</taxon>
        <taxon>Aeribacillus</taxon>
    </lineage>
</organism>
<dbReference type="GO" id="GO:0016301">
    <property type="term" value="F:kinase activity"/>
    <property type="evidence" value="ECO:0007669"/>
    <property type="project" value="UniProtKB-UniRule"/>
</dbReference>
<dbReference type="PANTHER" id="PTHR12149:SF8">
    <property type="entry name" value="PROTEIN-RIBULOSAMINE 3-KINASE"/>
    <property type="match status" value="1"/>
</dbReference>
<dbReference type="Gene3D" id="3.30.200.20">
    <property type="entry name" value="Phosphorylase Kinase, domain 1"/>
    <property type="match status" value="1"/>
</dbReference>
<dbReference type="STRING" id="33936.AZI98_13180"/>
<dbReference type="PANTHER" id="PTHR12149">
    <property type="entry name" value="FRUCTOSAMINE 3 KINASE-RELATED PROTEIN"/>
    <property type="match status" value="1"/>
</dbReference>
<dbReference type="PIRSF" id="PIRSF006221">
    <property type="entry name" value="Ketosamine-3-kinase"/>
    <property type="match status" value="1"/>
</dbReference>
<keyword evidence="3" id="KW-1185">Reference proteome</keyword>